<accession>A0A6G6WHE2</accession>
<evidence type="ECO:0000256" key="1">
    <source>
        <dbReference type="ARBA" id="ARBA00005254"/>
    </source>
</evidence>
<proteinExistence type="inferred from homology"/>
<dbReference type="Proteomes" id="UP000502996">
    <property type="component" value="Chromosome"/>
</dbReference>
<reference evidence="4 5" key="1">
    <citation type="submission" date="2020-02" db="EMBL/GenBank/DDBJ databases">
        <title>Full genome sequence of Nocardioides sp. R-3366.</title>
        <authorList>
            <person name="Im W.-T."/>
        </authorList>
    </citation>
    <scope>NUCLEOTIDE SEQUENCE [LARGE SCALE GENOMIC DNA]</scope>
    <source>
        <strain evidence="4 5">R-3366</strain>
    </source>
</reference>
<dbReference type="Pfam" id="PF00378">
    <property type="entry name" value="ECH_1"/>
    <property type="match status" value="1"/>
</dbReference>
<evidence type="ECO:0000313" key="5">
    <source>
        <dbReference type="Proteomes" id="UP000502996"/>
    </source>
</evidence>
<organism evidence="4 5">
    <name type="scientific">Nocardioides anomalus</name>
    <dbReference type="NCBI Taxonomy" id="2712223"/>
    <lineage>
        <taxon>Bacteria</taxon>
        <taxon>Bacillati</taxon>
        <taxon>Actinomycetota</taxon>
        <taxon>Actinomycetes</taxon>
        <taxon>Propionibacteriales</taxon>
        <taxon>Nocardioidaceae</taxon>
        <taxon>Nocardioides</taxon>
    </lineage>
</organism>
<protein>
    <submittedName>
        <fullName evidence="4">Crotonase/enoyl-CoA hydratase family protein</fullName>
    </submittedName>
</protein>
<dbReference type="PROSITE" id="PS00166">
    <property type="entry name" value="ENOYL_COA_HYDRATASE"/>
    <property type="match status" value="1"/>
</dbReference>
<dbReference type="InterPro" id="IPR001753">
    <property type="entry name" value="Enoyl-CoA_hydra/iso"/>
</dbReference>
<dbReference type="CDD" id="cd06558">
    <property type="entry name" value="crotonase-like"/>
    <property type="match status" value="1"/>
</dbReference>
<dbReference type="InterPro" id="IPR018376">
    <property type="entry name" value="Enoyl-CoA_hyd/isom_CS"/>
</dbReference>
<dbReference type="EMBL" id="CP049257">
    <property type="protein sequence ID" value="QIG44626.1"/>
    <property type="molecule type" value="Genomic_DNA"/>
</dbReference>
<evidence type="ECO:0000256" key="2">
    <source>
        <dbReference type="RuleBase" id="RU003707"/>
    </source>
</evidence>
<dbReference type="PANTHER" id="PTHR43802:SF1">
    <property type="entry name" value="IP11341P-RELATED"/>
    <property type="match status" value="1"/>
</dbReference>
<keyword evidence="5" id="KW-1185">Reference proteome</keyword>
<name>A0A6G6WHE2_9ACTN</name>
<dbReference type="Gene3D" id="3.90.226.10">
    <property type="entry name" value="2-enoyl-CoA Hydratase, Chain A, domain 1"/>
    <property type="match status" value="1"/>
</dbReference>
<dbReference type="InterPro" id="IPR014748">
    <property type="entry name" value="Enoyl-CoA_hydra_C"/>
</dbReference>
<gene>
    <name evidence="4" type="ORF">G5V58_19195</name>
</gene>
<dbReference type="RefSeq" id="WP_165236360.1">
    <property type="nucleotide sequence ID" value="NZ_CP049257.1"/>
</dbReference>
<dbReference type="GO" id="GO:0003824">
    <property type="term" value="F:catalytic activity"/>
    <property type="evidence" value="ECO:0007669"/>
    <property type="project" value="InterPro"/>
</dbReference>
<feature type="region of interest" description="Disordered" evidence="3">
    <location>
        <begin position="237"/>
        <end position="261"/>
    </location>
</feature>
<feature type="compositionally biased region" description="Basic and acidic residues" evidence="3">
    <location>
        <begin position="237"/>
        <end position="255"/>
    </location>
</feature>
<dbReference type="Gene3D" id="1.10.12.10">
    <property type="entry name" value="Lyase 2-enoyl-coa Hydratase, Chain A, domain 2"/>
    <property type="match status" value="1"/>
</dbReference>
<dbReference type="KEGG" id="nano:G5V58_19195"/>
<dbReference type="AlphaFoldDB" id="A0A6G6WHE2"/>
<evidence type="ECO:0000313" key="4">
    <source>
        <dbReference type="EMBL" id="QIG44626.1"/>
    </source>
</evidence>
<evidence type="ECO:0000256" key="3">
    <source>
        <dbReference type="SAM" id="MobiDB-lite"/>
    </source>
</evidence>
<dbReference type="InterPro" id="IPR029045">
    <property type="entry name" value="ClpP/crotonase-like_dom_sf"/>
</dbReference>
<comment type="similarity">
    <text evidence="1 2">Belongs to the enoyl-CoA hydratase/isomerase family.</text>
</comment>
<dbReference type="NCBIfam" id="NF006100">
    <property type="entry name" value="PRK08252.1"/>
    <property type="match status" value="1"/>
</dbReference>
<dbReference type="PANTHER" id="PTHR43802">
    <property type="entry name" value="ENOYL-COA HYDRATASE"/>
    <property type="match status" value="1"/>
</dbReference>
<sequence length="261" mass="27510">MTDTQAPATENVTTEVVDGVLVVTIDRPEARNAINTATAVEIGAAMDRLDDDPTLVAGVLTGAGGTFCAGMDLKAFLAGEKPSIPGRGFAGIVEGPPAKPIIAAIEGYALAGGFEIALACDMIVAAEDAKFGLPEVKRGLVAAGGGLMRLPERVPYHLAMEWSLTGELVPATRAHEVGFVNRLTPKGGALDAALELGRAIAQNGPLAVRATKRVIVESPGWTREEMFDKQREITLPVRESEDAREGATAFKEKRAPQWKAR</sequence>
<dbReference type="SUPFAM" id="SSF52096">
    <property type="entry name" value="ClpP/crotonase"/>
    <property type="match status" value="1"/>
</dbReference>